<keyword evidence="3" id="KW-1185">Reference proteome</keyword>
<dbReference type="AlphaFoldDB" id="A0A1I3XG97"/>
<evidence type="ECO:0000313" key="2">
    <source>
        <dbReference type="EMBL" id="SFK18379.1"/>
    </source>
</evidence>
<protein>
    <submittedName>
        <fullName evidence="2">Uncharacterized protein</fullName>
    </submittedName>
</protein>
<dbReference type="RefSeq" id="WP_090696584.1">
    <property type="nucleotide sequence ID" value="NZ_FOSP01000001.1"/>
</dbReference>
<name>A0A1I3XG97_9PROT</name>
<dbReference type="EMBL" id="FOSP01000001">
    <property type="protein sequence ID" value="SFK18379.1"/>
    <property type="molecule type" value="Genomic_DNA"/>
</dbReference>
<feature type="chain" id="PRO_5011779137" evidence="1">
    <location>
        <begin position="27"/>
        <end position="127"/>
    </location>
</feature>
<proteinExistence type="predicted"/>
<sequence length="127" mass="14166">MKTGNSIAVLSNFAFLIAGLSMNSFASVHNDEGDFAHKELAGQYENLAREMQTKAQEQLKVLEVLNTQPHFSFFEKNGQKIKKYVSYQIHGCEKAAKKFSEKAAYHQAIASEHSKPNSSVNPIHTAH</sequence>
<evidence type="ECO:0000313" key="3">
    <source>
        <dbReference type="Proteomes" id="UP000199533"/>
    </source>
</evidence>
<dbReference type="Proteomes" id="UP000199533">
    <property type="component" value="Unassembled WGS sequence"/>
</dbReference>
<feature type="signal peptide" evidence="1">
    <location>
        <begin position="1"/>
        <end position="26"/>
    </location>
</feature>
<gene>
    <name evidence="2" type="ORF">SAMN05216302_1001271</name>
</gene>
<accession>A0A1I3XG97</accession>
<dbReference type="OrthoDB" id="8546879at2"/>
<evidence type="ECO:0000256" key="1">
    <source>
        <dbReference type="SAM" id="SignalP"/>
    </source>
</evidence>
<reference evidence="3" key="1">
    <citation type="submission" date="2016-10" db="EMBL/GenBank/DDBJ databases">
        <authorList>
            <person name="Varghese N."/>
            <person name="Submissions S."/>
        </authorList>
    </citation>
    <scope>NUCLEOTIDE SEQUENCE [LARGE SCALE GENOMIC DNA]</scope>
    <source>
        <strain evidence="3">Nm69</strain>
    </source>
</reference>
<keyword evidence="1" id="KW-0732">Signal</keyword>
<organism evidence="2 3">
    <name type="scientific">Nitrosomonas aestuarii</name>
    <dbReference type="NCBI Taxonomy" id="52441"/>
    <lineage>
        <taxon>Bacteria</taxon>
        <taxon>Pseudomonadati</taxon>
        <taxon>Pseudomonadota</taxon>
        <taxon>Betaproteobacteria</taxon>
        <taxon>Nitrosomonadales</taxon>
        <taxon>Nitrosomonadaceae</taxon>
        <taxon>Nitrosomonas</taxon>
    </lineage>
</organism>